<evidence type="ECO:0008006" key="3">
    <source>
        <dbReference type="Google" id="ProtNLM"/>
    </source>
</evidence>
<dbReference type="RefSeq" id="WP_307297417.1">
    <property type="nucleotide sequence ID" value="NZ_JAUSXV010000001.1"/>
</dbReference>
<accession>A0AAW8F2B7</accession>
<evidence type="ECO:0000313" key="1">
    <source>
        <dbReference type="EMBL" id="MDQ0648601.1"/>
    </source>
</evidence>
<name>A0AAW8F2B7_9MICO</name>
<dbReference type="AlphaFoldDB" id="A0AAW8F2B7"/>
<reference evidence="1 2" key="1">
    <citation type="submission" date="2023-07" db="EMBL/GenBank/DDBJ databases">
        <title>Comparative genomics of wheat-associated soil bacteria to identify genetic determinants of phenazine resistance.</title>
        <authorList>
            <person name="Mouncey N."/>
        </authorList>
    </citation>
    <scope>NUCLEOTIDE SEQUENCE [LARGE SCALE GENOMIC DNA]</scope>
    <source>
        <strain evidence="1 2">W4I9-1</strain>
    </source>
</reference>
<dbReference type="Proteomes" id="UP001244427">
    <property type="component" value="Unassembled WGS sequence"/>
</dbReference>
<evidence type="ECO:0000313" key="2">
    <source>
        <dbReference type="Proteomes" id="UP001244427"/>
    </source>
</evidence>
<comment type="caution">
    <text evidence="1">The sequence shown here is derived from an EMBL/GenBank/DDBJ whole genome shotgun (WGS) entry which is preliminary data.</text>
</comment>
<protein>
    <recommendedName>
        <fullName evidence="3">Excisionase</fullName>
    </recommendedName>
</protein>
<dbReference type="EMBL" id="JAUSXV010000001">
    <property type="protein sequence ID" value="MDQ0648601.1"/>
    <property type="molecule type" value="Genomic_DNA"/>
</dbReference>
<keyword evidence="2" id="KW-1185">Reference proteome</keyword>
<gene>
    <name evidence="1" type="ORF">QFZ53_002797</name>
</gene>
<sequence>MVTPALTLDRLYSLRELQEAGYGDRITLTKRIHSGEIPAVRVGNRFKVYESNLRHLAHPVGDAAVERPVTAGRADELDDLAALAARMVATWPRLSNDRKQELDRLLTLA</sequence>
<proteinExistence type="predicted"/>
<organism evidence="1 2">
    <name type="scientific">Microbacterium natoriense</name>
    <dbReference type="NCBI Taxonomy" id="284570"/>
    <lineage>
        <taxon>Bacteria</taxon>
        <taxon>Bacillati</taxon>
        <taxon>Actinomycetota</taxon>
        <taxon>Actinomycetes</taxon>
        <taxon>Micrococcales</taxon>
        <taxon>Microbacteriaceae</taxon>
        <taxon>Microbacterium</taxon>
    </lineage>
</organism>